<gene>
    <name evidence="3" type="ORF">R1Y80_09795</name>
</gene>
<feature type="transmembrane region" description="Helical" evidence="2">
    <location>
        <begin position="21"/>
        <end position="39"/>
    </location>
</feature>
<dbReference type="RefSeq" id="WP_354596832.1">
    <property type="nucleotide sequence ID" value="NZ_CP136798.1"/>
</dbReference>
<keyword evidence="2" id="KW-0472">Membrane</keyword>
<sequence length="106" mass="11340">MSRRKKATEEPEETAPEPSRAAGGCVLAVLALVAGAVLFAALGNVAVLAVWAAGAFALRWAVRRPNKIDNHSPPPPRDPSRNTNTQFTVVEDRPGHCTVVWQKEGS</sequence>
<evidence type="ECO:0000256" key="1">
    <source>
        <dbReference type="SAM" id="MobiDB-lite"/>
    </source>
</evidence>
<name>A0AAU8KG39_9ACTN</name>
<proteinExistence type="predicted"/>
<protein>
    <submittedName>
        <fullName evidence="3">Uncharacterized protein</fullName>
    </submittedName>
</protein>
<evidence type="ECO:0000256" key="2">
    <source>
        <dbReference type="SAM" id="Phobius"/>
    </source>
</evidence>
<accession>A0AAU8KG39</accession>
<feature type="transmembrane region" description="Helical" evidence="2">
    <location>
        <begin position="45"/>
        <end position="62"/>
    </location>
</feature>
<dbReference type="EMBL" id="CP136798">
    <property type="protein sequence ID" value="XCN13929.1"/>
    <property type="molecule type" value="Genomic_DNA"/>
</dbReference>
<evidence type="ECO:0000313" key="3">
    <source>
        <dbReference type="EMBL" id="XCN13929.1"/>
    </source>
</evidence>
<dbReference type="AlphaFoldDB" id="A0AAU8KG39"/>
<keyword evidence="2" id="KW-1133">Transmembrane helix</keyword>
<keyword evidence="2" id="KW-0812">Transmembrane</keyword>
<reference evidence="3" key="1">
    <citation type="submission" date="2023-10" db="EMBL/GenBank/DDBJ databases">
        <title>Complete genome sequence of Streptomyces sp. JL1001.</title>
        <authorList>
            <person name="Jiang L."/>
        </authorList>
    </citation>
    <scope>NUCLEOTIDE SEQUENCE</scope>
    <source>
        <strain evidence="3">JL1001</strain>
    </source>
</reference>
<feature type="region of interest" description="Disordered" evidence="1">
    <location>
        <begin position="1"/>
        <end position="20"/>
    </location>
</feature>
<feature type="region of interest" description="Disordered" evidence="1">
    <location>
        <begin position="65"/>
        <end position="85"/>
    </location>
</feature>
<organism evidence="3">
    <name type="scientific">Streptomyces sp. JL1001</name>
    <dbReference type="NCBI Taxonomy" id="3078227"/>
    <lineage>
        <taxon>Bacteria</taxon>
        <taxon>Bacillati</taxon>
        <taxon>Actinomycetota</taxon>
        <taxon>Actinomycetes</taxon>
        <taxon>Kitasatosporales</taxon>
        <taxon>Streptomycetaceae</taxon>
        <taxon>Streptomyces</taxon>
    </lineage>
</organism>